<keyword evidence="2" id="KW-1185">Reference proteome</keyword>
<dbReference type="EMBL" id="PUHP01001174">
    <property type="protein sequence ID" value="TQN66555.1"/>
    <property type="molecule type" value="Genomic_DNA"/>
</dbReference>
<evidence type="ECO:0008006" key="3">
    <source>
        <dbReference type="Google" id="ProtNLM"/>
    </source>
</evidence>
<accession>A0A5Q4BHY9</accession>
<dbReference type="Proteomes" id="UP000326340">
    <property type="component" value="Unassembled WGS sequence"/>
</dbReference>
<proteinExistence type="predicted"/>
<dbReference type="Gene3D" id="3.10.450.50">
    <property type="match status" value="1"/>
</dbReference>
<gene>
    <name evidence="1" type="ORF">CSHISOI_08877</name>
</gene>
<dbReference type="InterPro" id="IPR032710">
    <property type="entry name" value="NTF2-like_dom_sf"/>
</dbReference>
<reference evidence="1 2" key="1">
    <citation type="journal article" date="2019" name="Sci. Rep.">
        <title>Colletotrichum shisoi sp. nov., an anthracnose pathogen of Perilla frutescens in Japan: molecular phylogenetic, morphological and genomic evidence.</title>
        <authorList>
            <person name="Gan P."/>
            <person name="Tsushima A."/>
            <person name="Hiroyama R."/>
            <person name="Narusaka M."/>
            <person name="Takano Y."/>
            <person name="Narusaka Y."/>
            <person name="Kawaradani M."/>
            <person name="Damm U."/>
            <person name="Shirasu K."/>
        </authorList>
    </citation>
    <scope>NUCLEOTIDE SEQUENCE [LARGE SCALE GENOMIC DNA]</scope>
    <source>
        <strain evidence="1 2">PG-2018a</strain>
    </source>
</reference>
<evidence type="ECO:0000313" key="1">
    <source>
        <dbReference type="EMBL" id="TQN66555.1"/>
    </source>
</evidence>
<dbReference type="SUPFAM" id="SSF54427">
    <property type="entry name" value="NTF2-like"/>
    <property type="match status" value="1"/>
</dbReference>
<protein>
    <recommendedName>
        <fullName evidence="3">SnoaL-like domain-containing protein</fullName>
    </recommendedName>
</protein>
<dbReference type="OrthoDB" id="9983368at2759"/>
<sequence>MPPVPDTPEKVLAWLRRVSYGPPATSTQLAPQFSCSHTKTKSHEVHDSLSVAQFHEIYSQDAQVKFASYPVAEGLDAIKQSFVPTLEKLAYMKHLIHQADKVDDRVWLTVDITYRVKDDPDSENKTIRAAGFATVVMEGEEAGKIKRFEVYIDSGPLLQKMEAVANLEHGN</sequence>
<name>A0A5Q4BHY9_9PEZI</name>
<evidence type="ECO:0000313" key="2">
    <source>
        <dbReference type="Proteomes" id="UP000326340"/>
    </source>
</evidence>
<dbReference type="AlphaFoldDB" id="A0A5Q4BHY9"/>
<comment type="caution">
    <text evidence="1">The sequence shown here is derived from an EMBL/GenBank/DDBJ whole genome shotgun (WGS) entry which is preliminary data.</text>
</comment>
<organism evidence="1 2">
    <name type="scientific">Colletotrichum shisoi</name>
    <dbReference type="NCBI Taxonomy" id="2078593"/>
    <lineage>
        <taxon>Eukaryota</taxon>
        <taxon>Fungi</taxon>
        <taxon>Dikarya</taxon>
        <taxon>Ascomycota</taxon>
        <taxon>Pezizomycotina</taxon>
        <taxon>Sordariomycetes</taxon>
        <taxon>Hypocreomycetidae</taxon>
        <taxon>Glomerellales</taxon>
        <taxon>Glomerellaceae</taxon>
        <taxon>Colletotrichum</taxon>
        <taxon>Colletotrichum destructivum species complex</taxon>
    </lineage>
</organism>